<dbReference type="EMBL" id="LASV01000210">
    <property type="protein sequence ID" value="KKA21003.1"/>
    <property type="molecule type" value="Genomic_DNA"/>
</dbReference>
<reference evidence="2 3" key="1">
    <citation type="submission" date="2015-04" db="EMBL/GenBank/DDBJ databases">
        <authorList>
            <person name="Heijne W.H."/>
            <person name="Fedorova N.D."/>
            <person name="Nierman W.C."/>
            <person name="Vollebregt A.W."/>
            <person name="Zhao Z."/>
            <person name="Wu L."/>
            <person name="Kumar M."/>
            <person name="Stam H."/>
            <person name="van den Berg M.A."/>
            <person name="Pel H.J."/>
        </authorList>
    </citation>
    <scope>NUCLEOTIDE SEQUENCE [LARGE SCALE GENOMIC DNA]</scope>
    <source>
        <strain evidence="2 3">CBS 393.64</strain>
    </source>
</reference>
<keyword evidence="3" id="KW-1185">Reference proteome</keyword>
<gene>
    <name evidence="2" type="ORF">T310_4949</name>
</gene>
<evidence type="ECO:0000256" key="1">
    <source>
        <dbReference type="SAM" id="MobiDB-lite"/>
    </source>
</evidence>
<dbReference type="SUPFAM" id="SSF53335">
    <property type="entry name" value="S-adenosyl-L-methionine-dependent methyltransferases"/>
    <property type="match status" value="1"/>
</dbReference>
<feature type="compositionally biased region" description="Low complexity" evidence="1">
    <location>
        <begin position="136"/>
        <end position="156"/>
    </location>
</feature>
<evidence type="ECO:0000313" key="2">
    <source>
        <dbReference type="EMBL" id="KKA21003.1"/>
    </source>
</evidence>
<proteinExistence type="predicted"/>
<protein>
    <recommendedName>
        <fullName evidence="4">Methyltransferase</fullName>
    </recommendedName>
</protein>
<dbReference type="OrthoDB" id="2013972at2759"/>
<evidence type="ECO:0008006" key="4">
    <source>
        <dbReference type="Google" id="ProtNLM"/>
    </source>
</evidence>
<dbReference type="Proteomes" id="UP000053958">
    <property type="component" value="Unassembled WGS sequence"/>
</dbReference>
<organism evidence="2 3">
    <name type="scientific">Rasamsonia emersonii (strain ATCC 16479 / CBS 393.64 / IMI 116815)</name>
    <dbReference type="NCBI Taxonomy" id="1408163"/>
    <lineage>
        <taxon>Eukaryota</taxon>
        <taxon>Fungi</taxon>
        <taxon>Dikarya</taxon>
        <taxon>Ascomycota</taxon>
        <taxon>Pezizomycotina</taxon>
        <taxon>Eurotiomycetes</taxon>
        <taxon>Eurotiomycetidae</taxon>
        <taxon>Eurotiales</taxon>
        <taxon>Trichocomaceae</taxon>
        <taxon>Rasamsonia</taxon>
    </lineage>
</organism>
<comment type="caution">
    <text evidence="2">The sequence shown here is derived from an EMBL/GenBank/DDBJ whole genome shotgun (WGS) entry which is preliminary data.</text>
</comment>
<feature type="compositionally biased region" description="Polar residues" evidence="1">
    <location>
        <begin position="157"/>
        <end position="169"/>
    </location>
</feature>
<dbReference type="GeneID" id="25317296"/>
<dbReference type="RefSeq" id="XP_013327615.1">
    <property type="nucleotide sequence ID" value="XM_013472161.1"/>
</dbReference>
<dbReference type="AlphaFoldDB" id="A0A0F4YTP3"/>
<dbReference type="STRING" id="1408163.A0A0F4YTP3"/>
<name>A0A0F4YTP3_RASE3</name>
<accession>A0A0F4YTP3</accession>
<feature type="region of interest" description="Disordered" evidence="1">
    <location>
        <begin position="121"/>
        <end position="171"/>
    </location>
</feature>
<evidence type="ECO:0000313" key="3">
    <source>
        <dbReference type="Proteomes" id="UP000053958"/>
    </source>
</evidence>
<dbReference type="InterPro" id="IPR029063">
    <property type="entry name" value="SAM-dependent_MTases_sf"/>
</dbReference>
<sequence length="442" mass="49280">MSTPPTPHRFGSSPGIQLNETAVEKPTDRILQPVRLASQPAGCQLAGETVYTPWTDGGGSSFPLSARRILRHKIAVASHTDCCDQSWPGQRLTNGEDKGIRVAIRLQLSLSSQSCRIRIAHPGPPARVFPFDSETPAQSESPKQSQSPKRSGSPKQNEPTGPNDQSSQPPIEVDAQATDNDAAMTDVSCSSTYSTSLTSSVVDYRVENGRRYHAYRDGSYLLPNDEEESDRLDMAHELNLKMMERKPFLRLLDHPHSESLTLRLGRGYGQLILVIGNDLSPIQPSMPLDQEFQEGDTGMLQVEFQDWDARIRSEDGTLGGTGLQKYYAEIVKAYEKAGYPASPGRHFKEWFEEAGFVDIHVRKYPVPMGVWPKDPYYKEIGAWLCVVVSEGFEAAAMAVLTRHESWKPEEVKVLAAGARRDIQNRKIHAVMDFWVVYGRKPE</sequence>